<comment type="caution">
    <text evidence="5">The sequence shown here is derived from an EMBL/GenBank/DDBJ whole genome shotgun (WGS) entry which is preliminary data.</text>
</comment>
<keyword evidence="6" id="KW-1185">Reference proteome</keyword>
<evidence type="ECO:0000259" key="4">
    <source>
        <dbReference type="PROSITE" id="PS51118"/>
    </source>
</evidence>
<dbReference type="SUPFAM" id="SSF46785">
    <property type="entry name" value="Winged helix' DNA-binding domain"/>
    <property type="match status" value="1"/>
</dbReference>
<accession>A0AAF1JZB4</accession>
<keyword evidence="1" id="KW-0805">Transcription regulation</keyword>
<dbReference type="Pfam" id="PF01638">
    <property type="entry name" value="HxlR"/>
    <property type="match status" value="1"/>
</dbReference>
<evidence type="ECO:0000256" key="3">
    <source>
        <dbReference type="ARBA" id="ARBA00023163"/>
    </source>
</evidence>
<evidence type="ECO:0000313" key="5">
    <source>
        <dbReference type="EMBL" id="MBR0656806.1"/>
    </source>
</evidence>
<dbReference type="PROSITE" id="PS51118">
    <property type="entry name" value="HTH_HXLR"/>
    <property type="match status" value="1"/>
</dbReference>
<dbReference type="EMBL" id="JAAEDH010000022">
    <property type="protein sequence ID" value="MBR0656806.1"/>
    <property type="molecule type" value="Genomic_DNA"/>
</dbReference>
<evidence type="ECO:0000256" key="2">
    <source>
        <dbReference type="ARBA" id="ARBA00023125"/>
    </source>
</evidence>
<evidence type="ECO:0000313" key="6">
    <source>
        <dbReference type="Proteomes" id="UP001196068"/>
    </source>
</evidence>
<dbReference type="PANTHER" id="PTHR33204:SF37">
    <property type="entry name" value="HTH-TYPE TRANSCRIPTIONAL REGULATOR YODB"/>
    <property type="match status" value="1"/>
</dbReference>
<dbReference type="InterPro" id="IPR036390">
    <property type="entry name" value="WH_DNA-bd_sf"/>
</dbReference>
<keyword evidence="3" id="KW-0804">Transcription</keyword>
<dbReference type="Proteomes" id="UP001196068">
    <property type="component" value="Unassembled WGS sequence"/>
</dbReference>
<reference evidence="5" key="2">
    <citation type="journal article" date="2021" name="Syst. Appl. Microbiol.">
        <title>Roseomonas hellenica sp. nov., isolated from roots of wild-growing Alkanna tinctoria.</title>
        <authorList>
            <person name="Rat A."/>
            <person name="Naranjo H.D."/>
            <person name="Lebbe L."/>
            <person name="Cnockaert M."/>
            <person name="Krigas N."/>
            <person name="Grigoriadou K."/>
            <person name="Maloupa E."/>
            <person name="Willems A."/>
        </authorList>
    </citation>
    <scope>NUCLEOTIDE SEQUENCE</scope>
    <source>
        <strain evidence="5">LMG 28251</strain>
    </source>
</reference>
<reference evidence="5" key="1">
    <citation type="submission" date="2020-01" db="EMBL/GenBank/DDBJ databases">
        <authorList>
            <person name="Rat A."/>
        </authorList>
    </citation>
    <scope>NUCLEOTIDE SEQUENCE</scope>
    <source>
        <strain evidence="5">LMG 28251</strain>
    </source>
</reference>
<evidence type="ECO:0000256" key="1">
    <source>
        <dbReference type="ARBA" id="ARBA00023015"/>
    </source>
</evidence>
<dbReference type="PANTHER" id="PTHR33204">
    <property type="entry name" value="TRANSCRIPTIONAL REGULATOR, MARR FAMILY"/>
    <property type="match status" value="1"/>
</dbReference>
<dbReference type="RefSeq" id="WP_211875674.1">
    <property type="nucleotide sequence ID" value="NZ_JAAEDH010000022.1"/>
</dbReference>
<dbReference type="AlphaFoldDB" id="A0AAF1JZB4"/>
<protein>
    <submittedName>
        <fullName evidence="5">Helix-turn-helix transcriptional regulator</fullName>
    </submittedName>
</protein>
<dbReference type="GO" id="GO:0003677">
    <property type="term" value="F:DNA binding"/>
    <property type="evidence" value="ECO:0007669"/>
    <property type="project" value="UniProtKB-KW"/>
</dbReference>
<feature type="domain" description="HTH hxlR-type" evidence="4">
    <location>
        <begin position="9"/>
        <end position="109"/>
    </location>
</feature>
<name>A0AAF1JZB4_9PROT</name>
<proteinExistence type="predicted"/>
<gene>
    <name evidence="5" type="ORF">GXW79_17130</name>
</gene>
<organism evidence="5 6">
    <name type="scientific">Plastoroseomonas arctica</name>
    <dbReference type="NCBI Taxonomy" id="1509237"/>
    <lineage>
        <taxon>Bacteria</taxon>
        <taxon>Pseudomonadati</taxon>
        <taxon>Pseudomonadota</taxon>
        <taxon>Alphaproteobacteria</taxon>
        <taxon>Acetobacterales</taxon>
        <taxon>Acetobacteraceae</taxon>
        <taxon>Plastoroseomonas</taxon>
    </lineage>
</organism>
<dbReference type="InterPro" id="IPR036388">
    <property type="entry name" value="WH-like_DNA-bd_sf"/>
</dbReference>
<sequence>MARSMAAGCPLDRVLGFLARSWTADVIHALGAGGPLHFSALRRVLPGRASARMLSVRVKDLHAIGLISRTQASTGRREVFYALTEDGVAIDIAIRRFALALDASPLPAALAARARAEESPAMALRSLASR</sequence>
<dbReference type="InterPro" id="IPR002577">
    <property type="entry name" value="HTH_HxlR"/>
</dbReference>
<dbReference type="Gene3D" id="1.10.10.10">
    <property type="entry name" value="Winged helix-like DNA-binding domain superfamily/Winged helix DNA-binding domain"/>
    <property type="match status" value="1"/>
</dbReference>
<keyword evidence="2" id="KW-0238">DNA-binding</keyword>